<evidence type="ECO:0000313" key="4">
    <source>
        <dbReference type="Proteomes" id="UP000541444"/>
    </source>
</evidence>
<dbReference type="InterPro" id="IPR020818">
    <property type="entry name" value="Chaperonin_GroES"/>
</dbReference>
<dbReference type="GO" id="GO:0005524">
    <property type="term" value="F:ATP binding"/>
    <property type="evidence" value="ECO:0007669"/>
    <property type="project" value="InterPro"/>
</dbReference>
<keyword evidence="2" id="KW-1133">Transmembrane helix</keyword>
<dbReference type="Gene3D" id="2.30.33.40">
    <property type="entry name" value="GroES chaperonin"/>
    <property type="match status" value="1"/>
</dbReference>
<reference evidence="3 4" key="1">
    <citation type="journal article" date="2020" name="IScience">
        <title>Genome Sequencing of the Endangered Kingdonia uniflora (Circaeasteraceae, Ranunculales) Reveals Potential Mechanisms of Evolutionary Specialization.</title>
        <authorList>
            <person name="Sun Y."/>
            <person name="Deng T."/>
            <person name="Zhang A."/>
            <person name="Moore M.J."/>
            <person name="Landis J.B."/>
            <person name="Lin N."/>
            <person name="Zhang H."/>
            <person name="Zhang X."/>
            <person name="Huang J."/>
            <person name="Zhang X."/>
            <person name="Sun H."/>
            <person name="Wang H."/>
        </authorList>
    </citation>
    <scope>NUCLEOTIDE SEQUENCE [LARGE SCALE GENOMIC DNA]</scope>
    <source>
        <strain evidence="3">TB1705</strain>
        <tissue evidence="3">Leaf</tissue>
    </source>
</reference>
<feature type="transmembrane region" description="Helical" evidence="2">
    <location>
        <begin position="144"/>
        <end position="171"/>
    </location>
</feature>
<evidence type="ECO:0000313" key="3">
    <source>
        <dbReference type="EMBL" id="KAF6139677.1"/>
    </source>
</evidence>
<organism evidence="3 4">
    <name type="scientific">Kingdonia uniflora</name>
    <dbReference type="NCBI Taxonomy" id="39325"/>
    <lineage>
        <taxon>Eukaryota</taxon>
        <taxon>Viridiplantae</taxon>
        <taxon>Streptophyta</taxon>
        <taxon>Embryophyta</taxon>
        <taxon>Tracheophyta</taxon>
        <taxon>Spermatophyta</taxon>
        <taxon>Magnoliopsida</taxon>
        <taxon>Ranunculales</taxon>
        <taxon>Circaeasteraceae</taxon>
        <taxon>Kingdonia</taxon>
    </lineage>
</organism>
<dbReference type="EMBL" id="JACGCM010002459">
    <property type="protein sequence ID" value="KAF6139677.1"/>
    <property type="molecule type" value="Genomic_DNA"/>
</dbReference>
<dbReference type="Pfam" id="PF00166">
    <property type="entry name" value="Cpn10"/>
    <property type="match status" value="1"/>
</dbReference>
<keyword evidence="4" id="KW-1185">Reference proteome</keyword>
<accession>A0A7J7LAJ7</accession>
<evidence type="ECO:0000256" key="1">
    <source>
        <dbReference type="ARBA" id="ARBA00023186"/>
    </source>
</evidence>
<dbReference type="OrthoDB" id="184876at2759"/>
<dbReference type="SUPFAM" id="SSF50129">
    <property type="entry name" value="GroES-like"/>
    <property type="match status" value="1"/>
</dbReference>
<dbReference type="GO" id="GO:0044183">
    <property type="term" value="F:protein folding chaperone"/>
    <property type="evidence" value="ECO:0007669"/>
    <property type="project" value="InterPro"/>
</dbReference>
<gene>
    <name evidence="3" type="ORF">GIB67_002482</name>
</gene>
<dbReference type="InterPro" id="IPR037124">
    <property type="entry name" value="Chaperonin_GroES_sf"/>
</dbReference>
<evidence type="ECO:0000256" key="2">
    <source>
        <dbReference type="SAM" id="Phobius"/>
    </source>
</evidence>
<proteinExistence type="predicted"/>
<dbReference type="AlphaFoldDB" id="A0A7J7LAJ7"/>
<dbReference type="CDD" id="cd00320">
    <property type="entry name" value="cpn10"/>
    <property type="match status" value="1"/>
</dbReference>
<comment type="caution">
    <text evidence="3">The sequence shown here is derived from an EMBL/GenBank/DDBJ whole genome shotgun (WGS) entry which is preliminary data.</text>
</comment>
<sequence>MASIQATTGIGSVKMSSSPKNVRVFSIGAFRVGLLSTRKKCFQRLVVKSANVVPKVDFHVVFPKYTGTEVVLNGSKHLILKEDDIVGIVKNEDIKDLKLLNKFKVTELESKTDGGLLLTKAAERIHCDGPTLADLINMHGTTTVAFGMGIMLGIPGLMVAFIIYLIFCIICDIKAIFRLRKEDELVDKLVVSILQFQVYQF</sequence>
<protein>
    <submittedName>
        <fullName evidence="3">Uncharacterized protein</fullName>
    </submittedName>
</protein>
<keyword evidence="1" id="KW-0143">Chaperone</keyword>
<keyword evidence="2" id="KW-0472">Membrane</keyword>
<dbReference type="InterPro" id="IPR011032">
    <property type="entry name" value="GroES-like_sf"/>
</dbReference>
<name>A0A7J7LAJ7_9MAGN</name>
<keyword evidence="2" id="KW-0812">Transmembrane</keyword>
<dbReference type="Proteomes" id="UP000541444">
    <property type="component" value="Unassembled WGS sequence"/>
</dbReference>